<organism evidence="1">
    <name type="scientific">uncultured Caudovirales phage</name>
    <dbReference type="NCBI Taxonomy" id="2100421"/>
    <lineage>
        <taxon>Viruses</taxon>
        <taxon>Duplodnaviria</taxon>
        <taxon>Heunggongvirae</taxon>
        <taxon>Uroviricota</taxon>
        <taxon>Caudoviricetes</taxon>
        <taxon>Peduoviridae</taxon>
        <taxon>Maltschvirus</taxon>
        <taxon>Maltschvirus maltsch</taxon>
    </lineage>
</organism>
<accession>A0A6J5MR40</accession>
<name>A0A6J5MR40_9CAUD</name>
<gene>
    <name evidence="1" type="ORF">UFOVP534_34</name>
</gene>
<proteinExistence type="predicted"/>
<reference evidence="1" key="1">
    <citation type="submission" date="2020-04" db="EMBL/GenBank/DDBJ databases">
        <authorList>
            <person name="Chiriac C."/>
            <person name="Salcher M."/>
            <person name="Ghai R."/>
            <person name="Kavagutti S V."/>
        </authorList>
    </citation>
    <scope>NUCLEOTIDE SEQUENCE</scope>
</reference>
<protein>
    <submittedName>
        <fullName evidence="1">Uncharacterized protein</fullName>
    </submittedName>
</protein>
<evidence type="ECO:0000313" key="1">
    <source>
        <dbReference type="EMBL" id="CAB4148932.1"/>
    </source>
</evidence>
<sequence>MAQFVLGTSQLGVDVLGPIVYATASADLQGLTATATAEVTNVVTATANLGGLLASVVIPQEQTASSSTGYSFVQPNFPAVEPQIEITIKTVVAKAKAQMAGIKASAESRIDFSIIEDDAEILLLI</sequence>
<dbReference type="EMBL" id="LR796509">
    <property type="protein sequence ID" value="CAB4148932.1"/>
    <property type="molecule type" value="Genomic_DNA"/>
</dbReference>